<dbReference type="InterPro" id="IPR016032">
    <property type="entry name" value="Sig_transdc_resp-reg_C-effctor"/>
</dbReference>
<dbReference type="InterPro" id="IPR000792">
    <property type="entry name" value="Tscrpt_reg_LuxR_C"/>
</dbReference>
<name>A0A3A3FHG4_9BURK</name>
<dbReference type="InterPro" id="IPR058245">
    <property type="entry name" value="NreC/VraR/RcsB-like_REC"/>
</dbReference>
<dbReference type="CDD" id="cd17535">
    <property type="entry name" value="REC_NarL-like"/>
    <property type="match status" value="1"/>
</dbReference>
<organism evidence="7 8">
    <name type="scientific">Noviherbaspirillum saxi</name>
    <dbReference type="NCBI Taxonomy" id="2320863"/>
    <lineage>
        <taxon>Bacteria</taxon>
        <taxon>Pseudomonadati</taxon>
        <taxon>Pseudomonadota</taxon>
        <taxon>Betaproteobacteria</taxon>
        <taxon>Burkholderiales</taxon>
        <taxon>Oxalobacteraceae</taxon>
        <taxon>Noviherbaspirillum</taxon>
    </lineage>
</organism>
<evidence type="ECO:0000256" key="3">
    <source>
        <dbReference type="PROSITE-ProRule" id="PRU00169"/>
    </source>
</evidence>
<dbReference type="Gene3D" id="3.40.50.2300">
    <property type="match status" value="1"/>
</dbReference>
<dbReference type="GO" id="GO:0003677">
    <property type="term" value="F:DNA binding"/>
    <property type="evidence" value="ECO:0007669"/>
    <property type="project" value="UniProtKB-KW"/>
</dbReference>
<dbReference type="SUPFAM" id="SSF46894">
    <property type="entry name" value="C-terminal effector domain of the bipartite response regulators"/>
    <property type="match status" value="1"/>
</dbReference>
<dbReference type="GO" id="GO:0000160">
    <property type="term" value="P:phosphorelay signal transduction system"/>
    <property type="evidence" value="ECO:0007669"/>
    <property type="project" value="InterPro"/>
</dbReference>
<keyword evidence="2 7" id="KW-0238">DNA-binding</keyword>
<dbReference type="PANTHER" id="PTHR43214">
    <property type="entry name" value="TWO-COMPONENT RESPONSE REGULATOR"/>
    <property type="match status" value="1"/>
</dbReference>
<dbReference type="InterPro" id="IPR011006">
    <property type="entry name" value="CheY-like_superfamily"/>
</dbReference>
<dbReference type="PROSITE" id="PS50110">
    <property type="entry name" value="RESPONSE_REGULATORY"/>
    <property type="match status" value="1"/>
</dbReference>
<reference evidence="8" key="1">
    <citation type="submission" date="2018-09" db="EMBL/GenBank/DDBJ databases">
        <authorList>
            <person name="Zhu H."/>
        </authorList>
    </citation>
    <scope>NUCLEOTIDE SEQUENCE [LARGE SCALE GENOMIC DNA]</scope>
    <source>
        <strain evidence="8">K1R23-30</strain>
    </source>
</reference>
<gene>
    <name evidence="7" type="ORF">D3871_28970</name>
</gene>
<dbReference type="PANTHER" id="PTHR43214:SF38">
    <property type="entry name" value="NITRATE_NITRITE RESPONSE REGULATOR PROTEIN NARL"/>
    <property type="match status" value="1"/>
</dbReference>
<evidence type="ECO:0000256" key="2">
    <source>
        <dbReference type="ARBA" id="ARBA00023125"/>
    </source>
</evidence>
<accession>A0A3A3FHG4</accession>
<feature type="region of interest" description="Disordered" evidence="4">
    <location>
        <begin position="216"/>
        <end position="235"/>
    </location>
</feature>
<evidence type="ECO:0000256" key="1">
    <source>
        <dbReference type="ARBA" id="ARBA00022553"/>
    </source>
</evidence>
<evidence type="ECO:0000313" key="8">
    <source>
        <dbReference type="Proteomes" id="UP000265955"/>
    </source>
</evidence>
<proteinExistence type="predicted"/>
<dbReference type="Pfam" id="PF00196">
    <property type="entry name" value="GerE"/>
    <property type="match status" value="1"/>
</dbReference>
<dbReference type="PROSITE" id="PS50043">
    <property type="entry name" value="HTH_LUXR_2"/>
    <property type="match status" value="1"/>
</dbReference>
<feature type="domain" description="HTH luxR-type" evidence="5">
    <location>
        <begin position="145"/>
        <end position="212"/>
    </location>
</feature>
<feature type="modified residue" description="4-aspartylphosphate" evidence="3">
    <location>
        <position position="51"/>
    </location>
</feature>
<dbReference type="PROSITE" id="PS00622">
    <property type="entry name" value="HTH_LUXR_1"/>
    <property type="match status" value="1"/>
</dbReference>
<dbReference type="AlphaFoldDB" id="A0A3A3FHG4"/>
<dbReference type="Pfam" id="PF00072">
    <property type="entry name" value="Response_reg"/>
    <property type="match status" value="1"/>
</dbReference>
<dbReference type="InterPro" id="IPR001789">
    <property type="entry name" value="Sig_transdc_resp-reg_receiver"/>
</dbReference>
<dbReference type="SMART" id="SM00448">
    <property type="entry name" value="REC"/>
    <property type="match status" value="1"/>
</dbReference>
<protein>
    <submittedName>
        <fullName evidence="7">DNA-binding response regulator</fullName>
    </submittedName>
</protein>
<comment type="caution">
    <text evidence="7">The sequence shown here is derived from an EMBL/GenBank/DDBJ whole genome shotgun (WGS) entry which is preliminary data.</text>
</comment>
<dbReference type="SUPFAM" id="SSF52172">
    <property type="entry name" value="CheY-like"/>
    <property type="match status" value="1"/>
</dbReference>
<keyword evidence="1 3" id="KW-0597">Phosphoprotein</keyword>
<keyword evidence="8" id="KW-1185">Reference proteome</keyword>
<dbReference type="OrthoDB" id="8960886at2"/>
<dbReference type="GO" id="GO:0006355">
    <property type="term" value="P:regulation of DNA-templated transcription"/>
    <property type="evidence" value="ECO:0007669"/>
    <property type="project" value="InterPro"/>
</dbReference>
<dbReference type="SMART" id="SM00421">
    <property type="entry name" value="HTH_LUXR"/>
    <property type="match status" value="1"/>
</dbReference>
<evidence type="ECO:0000259" key="6">
    <source>
        <dbReference type="PROSITE" id="PS50110"/>
    </source>
</evidence>
<sequence>MLVDDHGTMVWGLQKLIEGAPSNMTVVGTAKTCREALDGASRFSPDIILLDLDLGGEDAVDIIQELQTRFEGRILVLTGTRDRSQLDKAVLRGARGVLSKDAPAEQVLRAIEKVHQGQIWVEQEMLGRVLGELMNPSENKSRSADDERIALLTSRENNIVRMLVEHSGAPNKAIAERLFISEHTLRNHLTSIYRKLGVSSRLELYVYAVKHQIDSQASAPSARPTTGNHLQASFD</sequence>
<dbReference type="EMBL" id="QYUO01000003">
    <property type="protein sequence ID" value="RJF92836.1"/>
    <property type="molecule type" value="Genomic_DNA"/>
</dbReference>
<evidence type="ECO:0000256" key="4">
    <source>
        <dbReference type="SAM" id="MobiDB-lite"/>
    </source>
</evidence>
<evidence type="ECO:0000259" key="5">
    <source>
        <dbReference type="PROSITE" id="PS50043"/>
    </source>
</evidence>
<evidence type="ECO:0000313" key="7">
    <source>
        <dbReference type="EMBL" id="RJF92836.1"/>
    </source>
</evidence>
<dbReference type="CDD" id="cd06170">
    <property type="entry name" value="LuxR_C_like"/>
    <property type="match status" value="1"/>
</dbReference>
<dbReference type="Proteomes" id="UP000265955">
    <property type="component" value="Unassembled WGS sequence"/>
</dbReference>
<dbReference type="InterPro" id="IPR039420">
    <property type="entry name" value="WalR-like"/>
</dbReference>
<feature type="domain" description="Response regulatory" evidence="6">
    <location>
        <begin position="1"/>
        <end position="115"/>
    </location>
</feature>